<reference evidence="1" key="1">
    <citation type="submission" date="2023-04" db="EMBL/GenBank/DDBJ databases">
        <authorList>
            <person name="Vijverberg K."/>
            <person name="Xiong W."/>
            <person name="Schranz E."/>
        </authorList>
    </citation>
    <scope>NUCLEOTIDE SEQUENCE</scope>
</reference>
<proteinExistence type="predicted"/>
<evidence type="ECO:0000313" key="2">
    <source>
        <dbReference type="Proteomes" id="UP001177003"/>
    </source>
</evidence>
<sequence>MSVLVQTISLITKLWGPLSRAFSRSALYNIRYLTSPTVGDLNSSLSTGDLNSSLSTSDLVSSLFTGDLGLTSPQRRLHKCSVLQALATIKRESDGFGVKDVLIPESADGAEGSDCEEVEVAETIVLGFSNKFVDIHIHIAISNSSYEINIPSIWI</sequence>
<protein>
    <submittedName>
        <fullName evidence="1">Uncharacterized protein</fullName>
    </submittedName>
</protein>
<dbReference type="Proteomes" id="UP001177003">
    <property type="component" value="Chromosome 1"/>
</dbReference>
<accession>A0AA35VS82</accession>
<organism evidence="1 2">
    <name type="scientific">Lactuca saligna</name>
    <name type="common">Willowleaf lettuce</name>
    <dbReference type="NCBI Taxonomy" id="75948"/>
    <lineage>
        <taxon>Eukaryota</taxon>
        <taxon>Viridiplantae</taxon>
        <taxon>Streptophyta</taxon>
        <taxon>Embryophyta</taxon>
        <taxon>Tracheophyta</taxon>
        <taxon>Spermatophyta</taxon>
        <taxon>Magnoliopsida</taxon>
        <taxon>eudicotyledons</taxon>
        <taxon>Gunneridae</taxon>
        <taxon>Pentapetalae</taxon>
        <taxon>asterids</taxon>
        <taxon>campanulids</taxon>
        <taxon>Asterales</taxon>
        <taxon>Asteraceae</taxon>
        <taxon>Cichorioideae</taxon>
        <taxon>Cichorieae</taxon>
        <taxon>Lactucinae</taxon>
        <taxon>Lactuca</taxon>
    </lineage>
</organism>
<dbReference type="EMBL" id="OX465077">
    <property type="protein sequence ID" value="CAI9266697.1"/>
    <property type="molecule type" value="Genomic_DNA"/>
</dbReference>
<keyword evidence="2" id="KW-1185">Reference proteome</keyword>
<gene>
    <name evidence="1" type="ORF">LSALG_LOCUS7237</name>
</gene>
<name>A0AA35VS82_LACSI</name>
<evidence type="ECO:0000313" key="1">
    <source>
        <dbReference type="EMBL" id="CAI9266697.1"/>
    </source>
</evidence>
<dbReference type="AlphaFoldDB" id="A0AA35VS82"/>